<gene>
    <name evidence="9" type="ORF">BEMITA_LOCUS10072</name>
</gene>
<evidence type="ECO:0000259" key="8">
    <source>
        <dbReference type="Pfam" id="PF10516"/>
    </source>
</evidence>
<evidence type="ECO:0000313" key="9">
    <source>
        <dbReference type="EMBL" id="CAH0773609.1"/>
    </source>
</evidence>
<feature type="compositionally biased region" description="Basic and acidic residues" evidence="7">
    <location>
        <begin position="72"/>
        <end position="98"/>
    </location>
</feature>
<dbReference type="SMART" id="SM00028">
    <property type="entry name" value="TPR"/>
    <property type="match status" value="2"/>
</dbReference>
<proteinExistence type="inferred from homology"/>
<organism evidence="9 10">
    <name type="scientific">Bemisia tabaci</name>
    <name type="common">Sweetpotato whitefly</name>
    <name type="synonym">Aleurodes tabaci</name>
    <dbReference type="NCBI Taxonomy" id="7038"/>
    <lineage>
        <taxon>Eukaryota</taxon>
        <taxon>Metazoa</taxon>
        <taxon>Ecdysozoa</taxon>
        <taxon>Arthropoda</taxon>
        <taxon>Hexapoda</taxon>
        <taxon>Insecta</taxon>
        <taxon>Pterygota</taxon>
        <taxon>Neoptera</taxon>
        <taxon>Paraneoptera</taxon>
        <taxon>Hemiptera</taxon>
        <taxon>Sternorrhyncha</taxon>
        <taxon>Aleyrodoidea</taxon>
        <taxon>Aleyrodidae</taxon>
        <taxon>Aleyrodinae</taxon>
        <taxon>Bemisia</taxon>
    </lineage>
</organism>
<dbReference type="InterPro" id="IPR011990">
    <property type="entry name" value="TPR-like_helical_dom_sf"/>
</dbReference>
<feature type="compositionally biased region" description="Basic and acidic residues" evidence="7">
    <location>
        <begin position="465"/>
        <end position="488"/>
    </location>
</feature>
<evidence type="ECO:0000256" key="1">
    <source>
        <dbReference type="ARBA" id="ARBA00004123"/>
    </source>
</evidence>
<dbReference type="Pfam" id="PF10516">
    <property type="entry name" value="SHNi-TPR"/>
    <property type="match status" value="1"/>
</dbReference>
<dbReference type="AlphaFoldDB" id="A0A9P0CGG3"/>
<sequence>MAKEEASPTKVQETATVPPTETDKDLKCELKSKIETPAAEIKSNGAESVADEKSESTNGEKISSESTNGKEANGDAKEVNGTEESEKKVEEKYHESPTKNEAYILLAQGKRHYLVKDYASAVATLGDCCAKFSEIFGELADECGDVYFSYGKALLELAREESGVLGPAIEKDKEESGEDEEEEEEDGAEGDEEDSEKDAEKDGKDASKDTKNDAEMDTSADAKKDAEEKPEEGKEGTSKETVENGESAKEGGAEGEDVEKEVEEDATNLQIAWEMLELAKTIYERQKSDEKLADTLLKLGEVSLETENYEQAIEDMSKSLDLQQKILSADDRGVAETYFQLGVACSLANFHDRSISYFKKAKEVLQLRIKNLKGKTEPDEKDKVNAFYSLDGEIKEIESIIPEIDEKIADMEDFKAETLRAISASIIPSKAKEGESSSSSSCKPAMDISHLIRKKRKPEEEAEGSECKIKKAAPEVTETEKKEGESKSEPVSTDAEMKEVGSNSA</sequence>
<feature type="domain" description="Tetratricopeptide SHNi-TPR" evidence="8">
    <location>
        <begin position="293"/>
        <end position="329"/>
    </location>
</feature>
<keyword evidence="10" id="KW-1185">Reference proteome</keyword>
<feature type="region of interest" description="Disordered" evidence="7">
    <location>
        <begin position="165"/>
        <end position="264"/>
    </location>
</feature>
<accession>A0A9P0CGG3</accession>
<evidence type="ECO:0000256" key="2">
    <source>
        <dbReference type="ARBA" id="ARBA00008402"/>
    </source>
</evidence>
<keyword evidence="3" id="KW-0677">Repeat</keyword>
<keyword evidence="4 6" id="KW-0802">TPR repeat</keyword>
<feature type="compositionally biased region" description="Basic and acidic residues" evidence="7">
    <location>
        <begin position="21"/>
        <end position="34"/>
    </location>
</feature>
<dbReference type="PANTHER" id="PTHR15081:SF1">
    <property type="entry name" value="NUCLEAR AUTOANTIGENIC SPERM PROTEIN"/>
    <property type="match status" value="1"/>
</dbReference>
<feature type="compositionally biased region" description="Polar residues" evidence="7">
    <location>
        <begin position="56"/>
        <end position="70"/>
    </location>
</feature>
<keyword evidence="5" id="KW-0539">Nucleus</keyword>
<protein>
    <recommendedName>
        <fullName evidence="8">Tetratricopeptide SHNi-TPR domain-containing protein</fullName>
    </recommendedName>
</protein>
<feature type="compositionally biased region" description="Acidic residues" evidence="7">
    <location>
        <begin position="175"/>
        <end position="197"/>
    </location>
</feature>
<dbReference type="InterPro" id="IPR051730">
    <property type="entry name" value="NASP-like"/>
</dbReference>
<feature type="repeat" description="TPR" evidence="6">
    <location>
        <begin position="293"/>
        <end position="326"/>
    </location>
</feature>
<name>A0A9P0CGG3_BEMTA</name>
<dbReference type="GO" id="GO:0005654">
    <property type="term" value="C:nucleoplasm"/>
    <property type="evidence" value="ECO:0007669"/>
    <property type="project" value="TreeGrafter"/>
</dbReference>
<dbReference type="EMBL" id="OU963867">
    <property type="protein sequence ID" value="CAH0773609.1"/>
    <property type="molecule type" value="Genomic_DNA"/>
</dbReference>
<evidence type="ECO:0000256" key="4">
    <source>
        <dbReference type="ARBA" id="ARBA00022803"/>
    </source>
</evidence>
<evidence type="ECO:0000256" key="5">
    <source>
        <dbReference type="ARBA" id="ARBA00023242"/>
    </source>
</evidence>
<evidence type="ECO:0000256" key="7">
    <source>
        <dbReference type="SAM" id="MobiDB-lite"/>
    </source>
</evidence>
<dbReference type="InterPro" id="IPR019734">
    <property type="entry name" value="TPR_rpt"/>
</dbReference>
<dbReference type="KEGG" id="btab:109038686"/>
<comment type="subcellular location">
    <subcellularLocation>
        <location evidence="1">Nucleus</location>
    </subcellularLocation>
</comment>
<dbReference type="SUPFAM" id="SSF48452">
    <property type="entry name" value="TPR-like"/>
    <property type="match status" value="1"/>
</dbReference>
<feature type="compositionally biased region" description="Basic and acidic residues" evidence="7">
    <location>
        <begin position="198"/>
        <end position="252"/>
    </location>
</feature>
<comment type="similarity">
    <text evidence="2">Belongs to the NASP family.</text>
</comment>
<evidence type="ECO:0000313" key="10">
    <source>
        <dbReference type="Proteomes" id="UP001152759"/>
    </source>
</evidence>
<evidence type="ECO:0000256" key="6">
    <source>
        <dbReference type="PROSITE-ProRule" id="PRU00339"/>
    </source>
</evidence>
<dbReference type="PROSITE" id="PS50005">
    <property type="entry name" value="TPR"/>
    <property type="match status" value="1"/>
</dbReference>
<dbReference type="GO" id="GO:0034080">
    <property type="term" value="P:CENP-A containing chromatin assembly"/>
    <property type="evidence" value="ECO:0007669"/>
    <property type="project" value="TreeGrafter"/>
</dbReference>
<dbReference type="PANTHER" id="PTHR15081">
    <property type="entry name" value="NUCLEAR AUTOANTIGENIC SPERM PROTEIN NASP -RELATED"/>
    <property type="match status" value="1"/>
</dbReference>
<dbReference type="GO" id="GO:0042393">
    <property type="term" value="F:histone binding"/>
    <property type="evidence" value="ECO:0007669"/>
    <property type="project" value="TreeGrafter"/>
</dbReference>
<feature type="compositionally biased region" description="Acidic residues" evidence="7">
    <location>
        <begin position="253"/>
        <end position="264"/>
    </location>
</feature>
<dbReference type="Proteomes" id="UP001152759">
    <property type="component" value="Chromosome 6"/>
</dbReference>
<dbReference type="GO" id="GO:0006335">
    <property type="term" value="P:DNA replication-dependent chromatin assembly"/>
    <property type="evidence" value="ECO:0007669"/>
    <property type="project" value="TreeGrafter"/>
</dbReference>
<feature type="compositionally biased region" description="Polar residues" evidence="7">
    <location>
        <begin position="9"/>
        <end position="19"/>
    </location>
</feature>
<feature type="region of interest" description="Disordered" evidence="7">
    <location>
        <begin position="1"/>
        <end position="100"/>
    </location>
</feature>
<reference evidence="9" key="1">
    <citation type="submission" date="2021-12" db="EMBL/GenBank/DDBJ databases">
        <authorList>
            <person name="King R."/>
        </authorList>
    </citation>
    <scope>NUCLEOTIDE SEQUENCE</scope>
</reference>
<evidence type="ECO:0000256" key="3">
    <source>
        <dbReference type="ARBA" id="ARBA00022737"/>
    </source>
</evidence>
<dbReference type="Gene3D" id="1.25.40.10">
    <property type="entry name" value="Tetratricopeptide repeat domain"/>
    <property type="match status" value="1"/>
</dbReference>
<dbReference type="OrthoDB" id="5587616at2759"/>
<feature type="region of interest" description="Disordered" evidence="7">
    <location>
        <begin position="429"/>
        <end position="505"/>
    </location>
</feature>
<dbReference type="InterPro" id="IPR019544">
    <property type="entry name" value="Tetratricopeptide_SHNi-TPR_dom"/>
</dbReference>